<protein>
    <submittedName>
        <fullName evidence="1">Uncharacterized protein</fullName>
    </submittedName>
</protein>
<sequence length="89" mass="10408">MVLPLPHQSSFIYTANWTPTLDSTLVQMLMRLKKKHGWDATIFPRYLFVETQGTIWNCDNNLMVVVDHHLSPLMKMNQLAVAYYRHTMG</sequence>
<evidence type="ECO:0000313" key="2">
    <source>
        <dbReference type="Proteomes" id="UP001567538"/>
    </source>
</evidence>
<accession>A0ABD1GWZ0</accession>
<dbReference type="AlphaFoldDB" id="A0ABD1GWZ0"/>
<dbReference type="EMBL" id="JBEAFC010000007">
    <property type="protein sequence ID" value="KAL1548668.1"/>
    <property type="molecule type" value="Genomic_DNA"/>
</dbReference>
<evidence type="ECO:0000313" key="1">
    <source>
        <dbReference type="EMBL" id="KAL1548668.1"/>
    </source>
</evidence>
<organism evidence="1 2">
    <name type="scientific">Salvia divinorum</name>
    <name type="common">Maria pastora</name>
    <name type="synonym">Diviner's sage</name>
    <dbReference type="NCBI Taxonomy" id="28513"/>
    <lineage>
        <taxon>Eukaryota</taxon>
        <taxon>Viridiplantae</taxon>
        <taxon>Streptophyta</taxon>
        <taxon>Embryophyta</taxon>
        <taxon>Tracheophyta</taxon>
        <taxon>Spermatophyta</taxon>
        <taxon>Magnoliopsida</taxon>
        <taxon>eudicotyledons</taxon>
        <taxon>Gunneridae</taxon>
        <taxon>Pentapetalae</taxon>
        <taxon>asterids</taxon>
        <taxon>lamiids</taxon>
        <taxon>Lamiales</taxon>
        <taxon>Lamiaceae</taxon>
        <taxon>Nepetoideae</taxon>
        <taxon>Mentheae</taxon>
        <taxon>Salviinae</taxon>
        <taxon>Salvia</taxon>
        <taxon>Salvia subgen. Calosphace</taxon>
    </lineage>
</organism>
<gene>
    <name evidence="1" type="ORF">AAHA92_16872</name>
</gene>
<dbReference type="Proteomes" id="UP001567538">
    <property type="component" value="Unassembled WGS sequence"/>
</dbReference>
<keyword evidence="2" id="KW-1185">Reference proteome</keyword>
<proteinExistence type="predicted"/>
<reference evidence="1 2" key="1">
    <citation type="submission" date="2024-06" db="EMBL/GenBank/DDBJ databases">
        <title>A chromosome level genome sequence of Diviner's sage (Salvia divinorum).</title>
        <authorList>
            <person name="Ford S.A."/>
            <person name="Ro D.-K."/>
            <person name="Ness R.W."/>
            <person name="Phillips M.A."/>
        </authorList>
    </citation>
    <scope>NUCLEOTIDE SEQUENCE [LARGE SCALE GENOMIC DNA]</scope>
    <source>
        <strain evidence="1">SAF-2024a</strain>
        <tissue evidence="1">Leaf</tissue>
    </source>
</reference>
<name>A0ABD1GWZ0_SALDI</name>
<comment type="caution">
    <text evidence="1">The sequence shown here is derived from an EMBL/GenBank/DDBJ whole genome shotgun (WGS) entry which is preliminary data.</text>
</comment>